<dbReference type="GO" id="GO:0001710">
    <property type="term" value="P:mesodermal cell fate commitment"/>
    <property type="evidence" value="ECO:0007669"/>
    <property type="project" value="UniProtKB-ARBA"/>
</dbReference>
<reference evidence="7 8" key="1">
    <citation type="submission" date="2024-10" db="EMBL/GenBank/DDBJ databases">
        <authorList>
            <person name="Kim D."/>
        </authorList>
    </citation>
    <scope>NUCLEOTIDE SEQUENCE [LARGE SCALE GENOMIC DNA]</scope>
    <source>
        <strain evidence="7">Taebaek</strain>
    </source>
</reference>
<evidence type="ECO:0000256" key="1">
    <source>
        <dbReference type="ARBA" id="ARBA00004123"/>
    </source>
</evidence>
<proteinExistence type="predicted"/>
<feature type="region of interest" description="Disordered" evidence="5">
    <location>
        <begin position="293"/>
        <end position="314"/>
    </location>
</feature>
<dbReference type="SMART" id="SM00339">
    <property type="entry name" value="FH"/>
    <property type="match status" value="1"/>
</dbReference>
<dbReference type="PROSITE" id="PS00657">
    <property type="entry name" value="FORK_HEAD_1"/>
    <property type="match status" value="1"/>
</dbReference>
<evidence type="ECO:0000259" key="6">
    <source>
        <dbReference type="PROSITE" id="PS50039"/>
    </source>
</evidence>
<dbReference type="Proteomes" id="UP001620645">
    <property type="component" value="Unassembled WGS sequence"/>
</dbReference>
<keyword evidence="2 4" id="KW-0238">DNA-binding</keyword>
<dbReference type="EMBL" id="JBICCN010000254">
    <property type="protein sequence ID" value="KAL3083502.1"/>
    <property type="molecule type" value="Genomic_DNA"/>
</dbReference>
<dbReference type="InterPro" id="IPR036390">
    <property type="entry name" value="WH_DNA-bd_sf"/>
</dbReference>
<evidence type="ECO:0000256" key="5">
    <source>
        <dbReference type="SAM" id="MobiDB-lite"/>
    </source>
</evidence>
<keyword evidence="3 4" id="KW-0539">Nucleus</keyword>
<keyword evidence="8" id="KW-1185">Reference proteome</keyword>
<dbReference type="GO" id="GO:0005634">
    <property type="term" value="C:nucleus"/>
    <property type="evidence" value="ECO:0007669"/>
    <property type="project" value="UniProtKB-SubCell"/>
</dbReference>
<dbReference type="AlphaFoldDB" id="A0ABD2IWJ3"/>
<feature type="compositionally biased region" description="Basic and acidic residues" evidence="5">
    <location>
        <begin position="97"/>
        <end position="108"/>
    </location>
</feature>
<organism evidence="7 8">
    <name type="scientific">Heterodera schachtii</name>
    <name type="common">Sugarbeet cyst nematode worm</name>
    <name type="synonym">Tylenchus schachtii</name>
    <dbReference type="NCBI Taxonomy" id="97005"/>
    <lineage>
        <taxon>Eukaryota</taxon>
        <taxon>Metazoa</taxon>
        <taxon>Ecdysozoa</taxon>
        <taxon>Nematoda</taxon>
        <taxon>Chromadorea</taxon>
        <taxon>Rhabditida</taxon>
        <taxon>Tylenchina</taxon>
        <taxon>Tylenchomorpha</taxon>
        <taxon>Tylenchoidea</taxon>
        <taxon>Heteroderidae</taxon>
        <taxon>Heteroderinae</taxon>
        <taxon>Heterodera</taxon>
    </lineage>
</organism>
<dbReference type="InterPro" id="IPR001766">
    <property type="entry name" value="Fork_head_dom"/>
</dbReference>
<dbReference type="PROSITE" id="PS00658">
    <property type="entry name" value="FORK_HEAD_2"/>
    <property type="match status" value="1"/>
</dbReference>
<dbReference type="PANTHER" id="PTHR11829">
    <property type="entry name" value="FORKHEAD BOX PROTEIN"/>
    <property type="match status" value="1"/>
</dbReference>
<dbReference type="InterPro" id="IPR036388">
    <property type="entry name" value="WH-like_DNA-bd_sf"/>
</dbReference>
<feature type="compositionally biased region" description="Basic and acidic residues" evidence="5">
    <location>
        <begin position="352"/>
        <end position="369"/>
    </location>
</feature>
<accession>A0ABD2IWJ3</accession>
<gene>
    <name evidence="7" type="ORF">niasHS_011304</name>
</gene>
<feature type="compositionally biased region" description="Acidic residues" evidence="5">
    <location>
        <begin position="109"/>
        <end position="119"/>
    </location>
</feature>
<feature type="region of interest" description="Disordered" evidence="5">
    <location>
        <begin position="1"/>
        <end position="136"/>
    </location>
</feature>
<dbReference type="Gene3D" id="1.10.10.10">
    <property type="entry name" value="Winged helix-like DNA-binding domain superfamily/Winged helix DNA-binding domain"/>
    <property type="match status" value="1"/>
</dbReference>
<feature type="DNA-binding region" description="Fork-head" evidence="4">
    <location>
        <begin position="136"/>
        <end position="230"/>
    </location>
</feature>
<name>A0ABD2IWJ3_HETSC</name>
<dbReference type="PANTHER" id="PTHR11829:SF402">
    <property type="entry name" value="FORK HEAD DOMAIN-CONTAINING PROTEIN FD3-RELATED"/>
    <property type="match status" value="1"/>
</dbReference>
<dbReference type="GO" id="GO:0003677">
    <property type="term" value="F:DNA binding"/>
    <property type="evidence" value="ECO:0007669"/>
    <property type="project" value="UniProtKB-UniRule"/>
</dbReference>
<dbReference type="Pfam" id="PF00250">
    <property type="entry name" value="Forkhead"/>
    <property type="match status" value="1"/>
</dbReference>
<dbReference type="FunFam" id="1.10.10.10:FF:000071">
    <property type="entry name" value="Forkhead box F1"/>
    <property type="match status" value="1"/>
</dbReference>
<sequence>MRSRPSSFGIDAILGSKRHLPNSSAAPEAAEVGPKRPRHRLPSCDGDNGADDEQQQQQKEQPREEALGAVGEEGTARRRSSFGDDGIPSTSSEPEEQEGKKSGGKDNDRDEEEDDDDDENRPKSLSAERTNSSHQKPPFSYIALISMAIVNSKEKKLTLSQICEFIMNKFEYYREKFPAWQNSIRHNLSLNDCFRKLPREPGNPGKGNYWYLDPNAESMFDNGSFLRRRKRFKRKPTPPPQLMPAGVFPPPPALLFMAGPGGGIILPHQMEGHHHPHPFLSAAFPPMSFVTPPGLSHATAPPSLQQPPVSSGGGGGAATLFFAPDAICAVAARHNANSKSCMGITPEVADECQHQQRQRHENGGGDGKDSNNGTVPAPYPSPRGSCPSSFVVHRGGGGGQFISVDDKVPPPNGHRLRQKGGPICRDKLASRKLSVAHHQRKKLQVVLVVDDEQQLFSGPTQMKVLEKVENWRKIRIF</sequence>
<dbReference type="InterPro" id="IPR050211">
    <property type="entry name" value="FOX_domain-containing"/>
</dbReference>
<dbReference type="InterPro" id="IPR018122">
    <property type="entry name" value="TF_fork_head_CS_1"/>
</dbReference>
<comment type="caution">
    <text evidence="7">The sequence shown here is derived from an EMBL/GenBank/DDBJ whole genome shotgun (WGS) entry which is preliminary data.</text>
</comment>
<evidence type="ECO:0000256" key="3">
    <source>
        <dbReference type="ARBA" id="ARBA00023242"/>
    </source>
</evidence>
<evidence type="ECO:0000313" key="8">
    <source>
        <dbReference type="Proteomes" id="UP001620645"/>
    </source>
</evidence>
<feature type="region of interest" description="Disordered" evidence="5">
    <location>
        <begin position="352"/>
        <end position="388"/>
    </location>
</feature>
<protein>
    <recommendedName>
        <fullName evidence="6">Fork-head domain-containing protein</fullName>
    </recommendedName>
</protein>
<dbReference type="PRINTS" id="PR00053">
    <property type="entry name" value="FORKHEAD"/>
</dbReference>
<evidence type="ECO:0000256" key="4">
    <source>
        <dbReference type="PROSITE-ProRule" id="PRU00089"/>
    </source>
</evidence>
<dbReference type="InterPro" id="IPR030456">
    <property type="entry name" value="TF_fork_head_CS_2"/>
</dbReference>
<feature type="domain" description="Fork-head" evidence="6">
    <location>
        <begin position="136"/>
        <end position="230"/>
    </location>
</feature>
<evidence type="ECO:0000256" key="2">
    <source>
        <dbReference type="ARBA" id="ARBA00023125"/>
    </source>
</evidence>
<comment type="subcellular location">
    <subcellularLocation>
        <location evidence="1 4">Nucleus</location>
    </subcellularLocation>
</comment>
<dbReference type="PROSITE" id="PS50039">
    <property type="entry name" value="FORK_HEAD_3"/>
    <property type="match status" value="1"/>
</dbReference>
<dbReference type="SUPFAM" id="SSF46785">
    <property type="entry name" value="Winged helix' DNA-binding domain"/>
    <property type="match status" value="1"/>
</dbReference>
<evidence type="ECO:0000313" key="7">
    <source>
        <dbReference type="EMBL" id="KAL3083502.1"/>
    </source>
</evidence>